<dbReference type="Proteomes" id="UP000322699">
    <property type="component" value="Unassembled WGS sequence"/>
</dbReference>
<name>A0A5B1CEF5_9BACT</name>
<dbReference type="AlphaFoldDB" id="A0A5B1CEF5"/>
<dbReference type="EMBL" id="VRLW01000001">
    <property type="protein sequence ID" value="KAA1258139.1"/>
    <property type="molecule type" value="Genomic_DNA"/>
</dbReference>
<gene>
    <name evidence="1" type="ORF">LF1_06540</name>
</gene>
<keyword evidence="2" id="KW-1185">Reference proteome</keyword>
<comment type="caution">
    <text evidence="1">The sequence shown here is derived from an EMBL/GenBank/DDBJ whole genome shotgun (WGS) entry which is preliminary data.</text>
</comment>
<accession>A0A5B1CEF5</accession>
<proteinExistence type="predicted"/>
<sequence>MRFETQQADPGSNSQGFFMFLDAADVADKRRVWRHGSCRPSSRSGGAFATGAQRAGLVVT</sequence>
<evidence type="ECO:0000313" key="2">
    <source>
        <dbReference type="Proteomes" id="UP000322699"/>
    </source>
</evidence>
<organism evidence="1 2">
    <name type="scientific">Rubripirellula obstinata</name>
    <dbReference type="NCBI Taxonomy" id="406547"/>
    <lineage>
        <taxon>Bacteria</taxon>
        <taxon>Pseudomonadati</taxon>
        <taxon>Planctomycetota</taxon>
        <taxon>Planctomycetia</taxon>
        <taxon>Pirellulales</taxon>
        <taxon>Pirellulaceae</taxon>
        <taxon>Rubripirellula</taxon>
    </lineage>
</organism>
<protein>
    <submittedName>
        <fullName evidence="1">Uncharacterized protein</fullName>
    </submittedName>
</protein>
<reference evidence="1 2" key="1">
    <citation type="submission" date="2019-08" db="EMBL/GenBank/DDBJ databases">
        <title>Deep-cultivation of Planctomycetes and their phenomic and genomic characterization uncovers novel biology.</title>
        <authorList>
            <person name="Wiegand S."/>
            <person name="Jogler M."/>
            <person name="Boedeker C."/>
            <person name="Pinto D."/>
            <person name="Vollmers J."/>
            <person name="Rivas-Marin E."/>
            <person name="Kohn T."/>
            <person name="Peeters S.H."/>
            <person name="Heuer A."/>
            <person name="Rast P."/>
            <person name="Oberbeckmann S."/>
            <person name="Bunk B."/>
            <person name="Jeske O."/>
            <person name="Meyerdierks A."/>
            <person name="Storesund J.E."/>
            <person name="Kallscheuer N."/>
            <person name="Luecker S."/>
            <person name="Lage O.M."/>
            <person name="Pohl T."/>
            <person name="Merkel B.J."/>
            <person name="Hornburger P."/>
            <person name="Mueller R.-W."/>
            <person name="Bruemmer F."/>
            <person name="Labrenz M."/>
            <person name="Spormann A.M."/>
            <person name="Op Den Camp H."/>
            <person name="Overmann J."/>
            <person name="Amann R."/>
            <person name="Jetten M.S.M."/>
            <person name="Mascher T."/>
            <person name="Medema M.H."/>
            <person name="Devos D.P."/>
            <person name="Kaster A.-K."/>
            <person name="Ovreas L."/>
            <person name="Rohde M."/>
            <person name="Galperin M.Y."/>
            <person name="Jogler C."/>
        </authorList>
    </citation>
    <scope>NUCLEOTIDE SEQUENCE [LARGE SCALE GENOMIC DNA]</scope>
    <source>
        <strain evidence="1 2">LF1</strain>
    </source>
</reference>
<evidence type="ECO:0000313" key="1">
    <source>
        <dbReference type="EMBL" id="KAA1258139.1"/>
    </source>
</evidence>